<dbReference type="AlphaFoldDB" id="A0A834LJM1"/>
<dbReference type="PANTHER" id="PTHR34115">
    <property type="entry name" value="PROTEIN, PUTATIVE-RELATED"/>
    <property type="match status" value="1"/>
</dbReference>
<organism evidence="2 3">
    <name type="scientific">Rhododendron simsii</name>
    <name type="common">Sims's rhododendron</name>
    <dbReference type="NCBI Taxonomy" id="118357"/>
    <lineage>
        <taxon>Eukaryota</taxon>
        <taxon>Viridiplantae</taxon>
        <taxon>Streptophyta</taxon>
        <taxon>Embryophyta</taxon>
        <taxon>Tracheophyta</taxon>
        <taxon>Spermatophyta</taxon>
        <taxon>Magnoliopsida</taxon>
        <taxon>eudicotyledons</taxon>
        <taxon>Gunneridae</taxon>
        <taxon>Pentapetalae</taxon>
        <taxon>asterids</taxon>
        <taxon>Ericales</taxon>
        <taxon>Ericaceae</taxon>
        <taxon>Ericoideae</taxon>
        <taxon>Rhodoreae</taxon>
        <taxon>Rhododendron</taxon>
    </lineage>
</organism>
<evidence type="ECO:0000256" key="1">
    <source>
        <dbReference type="SAM" id="Phobius"/>
    </source>
</evidence>
<feature type="transmembrane region" description="Helical" evidence="1">
    <location>
        <begin position="132"/>
        <end position="153"/>
    </location>
</feature>
<sequence>MNVMAMNAARIPWTNFFAQINVASISISNYFSHPPPPTPPSFDSCHTVLAFVVPVLLSLLQIKYQGNQISPFDTHPISMVISVSSLLLYCLGYHAKSRWPTYGLVVSHGMLVLGSLSVVSLASILFPGSFGPVLYTFFVLFSAAELLKLLIWVRQKIMGMLPSQLTTAAFSNTGGMAVV</sequence>
<keyword evidence="1" id="KW-0472">Membrane</keyword>
<evidence type="ECO:0000313" key="2">
    <source>
        <dbReference type="EMBL" id="KAF7139608.1"/>
    </source>
</evidence>
<protein>
    <submittedName>
        <fullName evidence="2">Uncharacterized protein</fullName>
    </submittedName>
</protein>
<dbReference type="InterPro" id="IPR053258">
    <property type="entry name" value="Ca-permeable_cation_channel"/>
</dbReference>
<comment type="caution">
    <text evidence="2">The sequence shown here is derived from an EMBL/GenBank/DDBJ whole genome shotgun (WGS) entry which is preliminary data.</text>
</comment>
<dbReference type="PANTHER" id="PTHR34115:SF5">
    <property type="entry name" value="PROTEIN, PUTATIVE-RELATED"/>
    <property type="match status" value="1"/>
</dbReference>
<dbReference type="OrthoDB" id="1730662at2759"/>
<gene>
    <name evidence="2" type="ORF">RHSIM_Rhsim07G0111800</name>
</gene>
<keyword evidence="3" id="KW-1185">Reference proteome</keyword>
<dbReference type="EMBL" id="WJXA01000007">
    <property type="protein sequence ID" value="KAF7139608.1"/>
    <property type="molecule type" value="Genomic_DNA"/>
</dbReference>
<reference evidence="2" key="1">
    <citation type="submission" date="2019-11" db="EMBL/GenBank/DDBJ databases">
        <authorList>
            <person name="Liu Y."/>
            <person name="Hou J."/>
            <person name="Li T.-Q."/>
            <person name="Guan C.-H."/>
            <person name="Wu X."/>
            <person name="Wu H.-Z."/>
            <person name="Ling F."/>
            <person name="Zhang R."/>
            <person name="Shi X.-G."/>
            <person name="Ren J.-P."/>
            <person name="Chen E.-F."/>
            <person name="Sun J.-M."/>
        </authorList>
    </citation>
    <scope>NUCLEOTIDE SEQUENCE</scope>
    <source>
        <strain evidence="2">Adult_tree_wgs_1</strain>
        <tissue evidence="2">Leaves</tissue>
    </source>
</reference>
<accession>A0A834LJM1</accession>
<evidence type="ECO:0000313" key="3">
    <source>
        <dbReference type="Proteomes" id="UP000626092"/>
    </source>
</evidence>
<name>A0A834LJM1_RHOSS</name>
<feature type="transmembrane region" description="Helical" evidence="1">
    <location>
        <begin position="102"/>
        <end position="126"/>
    </location>
</feature>
<keyword evidence="1" id="KW-0812">Transmembrane</keyword>
<keyword evidence="1" id="KW-1133">Transmembrane helix</keyword>
<proteinExistence type="predicted"/>
<dbReference type="Proteomes" id="UP000626092">
    <property type="component" value="Unassembled WGS sequence"/>
</dbReference>